<accession>A0A0Z8PI68</accession>
<dbReference type="RefSeq" id="WP_052819529.1">
    <property type="nucleotide sequence ID" value="NZ_CEIH01000022.1"/>
</dbReference>
<dbReference type="EMBL" id="FIJK01000045">
    <property type="protein sequence ID" value="CYW46278.1"/>
    <property type="molecule type" value="Genomic_DNA"/>
</dbReference>
<evidence type="ECO:0000313" key="1">
    <source>
        <dbReference type="EMBL" id="CYW46278.1"/>
    </source>
</evidence>
<protein>
    <submittedName>
        <fullName evidence="1">Prophage LambdaSa03, minor structural protein</fullName>
    </submittedName>
</protein>
<organism evidence="1 2">
    <name type="scientific">Streptococcus suis</name>
    <dbReference type="NCBI Taxonomy" id="1307"/>
    <lineage>
        <taxon>Bacteria</taxon>
        <taxon>Bacillati</taxon>
        <taxon>Bacillota</taxon>
        <taxon>Bacilli</taxon>
        <taxon>Lactobacillales</taxon>
        <taxon>Streptococcaceae</taxon>
        <taxon>Streptococcus</taxon>
    </lineage>
</organism>
<name>A0A0Z8PI68_STRSU</name>
<proteinExistence type="predicted"/>
<dbReference type="CDD" id="cd19958">
    <property type="entry name" value="pyocin_knob"/>
    <property type="match status" value="1"/>
</dbReference>
<sequence length="730" mass="80615">MALETRGIKQIYRNSKTGQESTGDAGHRFYIYDNAKKEYIAEIGSYIKAMGLKVVDNKPKSTGYGIFFYVRMLKAVDLRSGGEAFFEISLGSKGVKKKIPLTKKLYPVSRDTNTYYDGISSDEYNRQVEGSAYNPSYEELGFVYIEEPNVYAYTYPATMYFNIATNFFDRSQQAIAIPFRVPSFAHDYDTYNANVYVQSFTSPIGSSNTLNLVKPSQNYSEDKYSLSYYWYGKRGILATKSTATSFKFTLPNHFWDDIPESFDGTGYIILDRWTVVGGRDSLFSTLFIPFRGEVPAHVKPSIQSITLTDTNTKVSALLGNQAFAQILSNISINVSANGIYGSTIKSIRSEIVGKNQVVTSTGGSFGVMNYHGQITIRTTVTDSRDRVSDSVDRVVTVLPYHPPALSFTVSRGGSLRNQLIVSRSVKIAPLTWNGRQNNRLKLNFSTAALGGSFTPNNSSANIDATTIAELINSQATLAGTYSSLSSFEVLGVLSDSFVNDVAFKVSVPTESVVVSYDKDGVGINKVRERGAVDVKGDIYANDKPIQQHKLTENNGVAIIATGDWNNYKETGLYRGNNLANQPPTAVGAHNWKYVRVIKHDADWSLQEAIDFNGVMSCFRVWANNAWKPWQRVALVQPSTWISTGVDGVHYKQEGAVVALRIKVSSTSFVSNYSLGTIPTSLLPVAGTDAVFRVVTNGGNDRIVRIKSTGICQIESYLLNESLTTTITWLI</sequence>
<dbReference type="Pfam" id="PF05895">
    <property type="entry name" value="DUF859"/>
    <property type="match status" value="1"/>
</dbReference>
<evidence type="ECO:0000313" key="2">
    <source>
        <dbReference type="Proteomes" id="UP000069526"/>
    </source>
</evidence>
<dbReference type="InterPro" id="IPR008577">
    <property type="entry name" value="DUF859"/>
</dbReference>
<dbReference type="AlphaFoldDB" id="A0A0Z8PI68"/>
<reference evidence="1 2" key="1">
    <citation type="submission" date="2016-02" db="EMBL/GenBank/DDBJ databases">
        <authorList>
            <consortium name="Pathogen Informatics"/>
        </authorList>
    </citation>
    <scope>NUCLEOTIDE SEQUENCE [LARGE SCALE GENOMIC DNA]</scope>
    <source>
        <strain evidence="1 2">SS1013</strain>
    </source>
</reference>
<gene>
    <name evidence="1" type="ORF">ERS132539_01681</name>
</gene>
<dbReference type="Proteomes" id="UP000069526">
    <property type="component" value="Unassembled WGS sequence"/>
</dbReference>